<keyword evidence="3" id="KW-0732">Signal</keyword>
<feature type="compositionally biased region" description="Low complexity" evidence="1">
    <location>
        <begin position="140"/>
        <end position="167"/>
    </location>
</feature>
<dbReference type="eggNOG" id="ENOG502S47J">
    <property type="taxonomic scope" value="Eukaryota"/>
</dbReference>
<gene>
    <name evidence="4" type="ORF">Esi_0100_0078</name>
</gene>
<keyword evidence="5" id="KW-1185">Reference proteome</keyword>
<keyword evidence="2" id="KW-1133">Transmembrane helix</keyword>
<organism evidence="4 5">
    <name type="scientific">Ectocarpus siliculosus</name>
    <name type="common">Brown alga</name>
    <name type="synonym">Conferva siliculosa</name>
    <dbReference type="NCBI Taxonomy" id="2880"/>
    <lineage>
        <taxon>Eukaryota</taxon>
        <taxon>Sar</taxon>
        <taxon>Stramenopiles</taxon>
        <taxon>Ochrophyta</taxon>
        <taxon>PX clade</taxon>
        <taxon>Phaeophyceae</taxon>
        <taxon>Ectocarpales</taxon>
        <taxon>Ectocarpaceae</taxon>
        <taxon>Ectocarpus</taxon>
    </lineage>
</organism>
<feature type="signal peptide" evidence="3">
    <location>
        <begin position="1"/>
        <end position="35"/>
    </location>
</feature>
<sequence>MMSGLLAGTDMSPTRLLRLMGPAALLAAWVCTGDAAHTIGSGIGGSRTGLLRPRPSEVAVSESEDRATAGDGRVRCYGADRSARGLCAQMRGGSMAENQGPTDYLSTLQDQSQPWWTDGKNKAVRAAGGGGGSANKKRTAGSAVAARTRSSARAGLSSPSSSSATADLSPTGWAALLALPIVFLSGKYNTDGGSSRAPAAVKAKPAAAKKAKPPSQAVQKKKTPTAPKPKAKPKPKPAPTKRSGPPAASRGGGGVAGVVGGVLGKLVPDNAYLRSLLIIVIAALGSGGLHALTTNNLLRAAWPITLVDPWQVLAASAWALNMRATFGGGRLDGIGQSGSSGTRPVRFLSPAGWAFAIWGPIFFGEAIYVAFQLMPLPSIRGSWWLSDISPWFAGAMLFQALWCFSFRPWARDSGLLWLPALLLGGTGVALGGVHRILREAWFTSDMTVLQYLAVHVPLSLHLGWISCATLVNLNGYFATINKLSNRVKLGLALGSVVAAVALGVAITLLREDPIYAAVVAWALWAVGSPAGWDELRGRVEPGLIRTQQGVAKAGAVITASAACTLVGLSLKDLVIGARGGDYDEDY</sequence>
<feature type="transmembrane region" description="Helical" evidence="2">
    <location>
        <begin position="416"/>
        <end position="437"/>
    </location>
</feature>
<dbReference type="Proteomes" id="UP000002630">
    <property type="component" value="Unassembled WGS sequence"/>
</dbReference>
<dbReference type="EMBL" id="FN649760">
    <property type="protein sequence ID" value="CBN78158.1"/>
    <property type="molecule type" value="Genomic_DNA"/>
</dbReference>
<protein>
    <submittedName>
        <fullName evidence="4">Uncharacterized protein</fullName>
    </submittedName>
</protein>
<feature type="chain" id="PRO_5003117007" evidence="3">
    <location>
        <begin position="36"/>
        <end position="586"/>
    </location>
</feature>
<feature type="transmembrane region" description="Helical" evidence="2">
    <location>
        <begin position="489"/>
        <end position="508"/>
    </location>
</feature>
<evidence type="ECO:0000313" key="5">
    <source>
        <dbReference type="Proteomes" id="UP000002630"/>
    </source>
</evidence>
<feature type="compositionally biased region" description="Low complexity" evidence="1">
    <location>
        <begin position="240"/>
        <end position="249"/>
    </location>
</feature>
<evidence type="ECO:0000313" key="4">
    <source>
        <dbReference type="EMBL" id="CBN78158.1"/>
    </source>
</evidence>
<feature type="transmembrane region" description="Helical" evidence="2">
    <location>
        <begin position="383"/>
        <end position="404"/>
    </location>
</feature>
<feature type="compositionally biased region" description="Low complexity" evidence="1">
    <location>
        <begin position="197"/>
        <end position="206"/>
    </location>
</feature>
<feature type="transmembrane region" description="Helical" evidence="2">
    <location>
        <begin position="271"/>
        <end position="292"/>
    </location>
</feature>
<proteinExistence type="predicted"/>
<dbReference type="OrthoDB" id="5586934at2759"/>
<dbReference type="AlphaFoldDB" id="D8LCC2"/>
<feature type="compositionally biased region" description="Basic residues" evidence="1">
    <location>
        <begin position="219"/>
        <end position="235"/>
    </location>
</feature>
<feature type="transmembrane region" description="Helical" evidence="2">
    <location>
        <begin position="457"/>
        <end position="477"/>
    </location>
</feature>
<name>D8LCC2_ECTSI</name>
<accession>D8LCC2</accession>
<feature type="transmembrane region" description="Helical" evidence="2">
    <location>
        <begin position="553"/>
        <end position="570"/>
    </location>
</feature>
<keyword evidence="2" id="KW-0472">Membrane</keyword>
<feature type="region of interest" description="Disordered" evidence="1">
    <location>
        <begin position="124"/>
        <end position="167"/>
    </location>
</feature>
<dbReference type="PANTHER" id="PTHR33802:SF1">
    <property type="entry name" value="XK-RELATED PROTEIN"/>
    <property type="match status" value="1"/>
</dbReference>
<feature type="transmembrane region" description="Helical" evidence="2">
    <location>
        <begin position="351"/>
        <end position="371"/>
    </location>
</feature>
<evidence type="ECO:0000256" key="3">
    <source>
        <dbReference type="SAM" id="SignalP"/>
    </source>
</evidence>
<keyword evidence="2" id="KW-0812">Transmembrane</keyword>
<feature type="region of interest" description="Disordered" evidence="1">
    <location>
        <begin position="193"/>
        <end position="252"/>
    </location>
</feature>
<dbReference type="PANTHER" id="PTHR33802">
    <property type="entry name" value="SI:CH211-161H7.5-RELATED"/>
    <property type="match status" value="1"/>
</dbReference>
<evidence type="ECO:0000256" key="2">
    <source>
        <dbReference type="SAM" id="Phobius"/>
    </source>
</evidence>
<reference evidence="4 5" key="1">
    <citation type="journal article" date="2010" name="Nature">
        <title>The Ectocarpus genome and the independent evolution of multicellularity in brown algae.</title>
        <authorList>
            <person name="Cock J.M."/>
            <person name="Sterck L."/>
            <person name="Rouze P."/>
            <person name="Scornet D."/>
            <person name="Allen A.E."/>
            <person name="Amoutzias G."/>
            <person name="Anthouard V."/>
            <person name="Artiguenave F."/>
            <person name="Aury J.M."/>
            <person name="Badger J.H."/>
            <person name="Beszteri B."/>
            <person name="Billiau K."/>
            <person name="Bonnet E."/>
            <person name="Bothwell J.H."/>
            <person name="Bowler C."/>
            <person name="Boyen C."/>
            <person name="Brownlee C."/>
            <person name="Carrano C.J."/>
            <person name="Charrier B."/>
            <person name="Cho G.Y."/>
            <person name="Coelho S.M."/>
            <person name="Collen J."/>
            <person name="Corre E."/>
            <person name="Da Silva C."/>
            <person name="Delage L."/>
            <person name="Delaroque N."/>
            <person name="Dittami S.M."/>
            <person name="Doulbeau S."/>
            <person name="Elias M."/>
            <person name="Farnham G."/>
            <person name="Gachon C.M."/>
            <person name="Gschloessl B."/>
            <person name="Heesch S."/>
            <person name="Jabbari K."/>
            <person name="Jubin C."/>
            <person name="Kawai H."/>
            <person name="Kimura K."/>
            <person name="Kloareg B."/>
            <person name="Kupper F.C."/>
            <person name="Lang D."/>
            <person name="Le Bail A."/>
            <person name="Leblanc C."/>
            <person name="Lerouge P."/>
            <person name="Lohr M."/>
            <person name="Lopez P.J."/>
            <person name="Martens C."/>
            <person name="Maumus F."/>
            <person name="Michel G."/>
            <person name="Miranda-Saavedra D."/>
            <person name="Morales J."/>
            <person name="Moreau H."/>
            <person name="Motomura T."/>
            <person name="Nagasato C."/>
            <person name="Napoli C.A."/>
            <person name="Nelson D.R."/>
            <person name="Nyvall-Collen P."/>
            <person name="Peters A.F."/>
            <person name="Pommier C."/>
            <person name="Potin P."/>
            <person name="Poulain J."/>
            <person name="Quesneville H."/>
            <person name="Read B."/>
            <person name="Rensing S.A."/>
            <person name="Ritter A."/>
            <person name="Rousvoal S."/>
            <person name="Samanta M."/>
            <person name="Samson G."/>
            <person name="Schroeder D.C."/>
            <person name="Segurens B."/>
            <person name="Strittmatter M."/>
            <person name="Tonon T."/>
            <person name="Tregear J.W."/>
            <person name="Valentin K."/>
            <person name="von Dassow P."/>
            <person name="Yamagishi T."/>
            <person name="Van de Peer Y."/>
            <person name="Wincker P."/>
        </authorList>
    </citation>
    <scope>NUCLEOTIDE SEQUENCE [LARGE SCALE GENOMIC DNA]</scope>
    <source>
        <strain evidence="5">Ec32 / CCAP1310/4</strain>
    </source>
</reference>
<feature type="transmembrane region" description="Helical" evidence="2">
    <location>
        <begin position="514"/>
        <end position="532"/>
    </location>
</feature>
<evidence type="ECO:0000256" key="1">
    <source>
        <dbReference type="SAM" id="MobiDB-lite"/>
    </source>
</evidence>
<dbReference type="InParanoid" id="D8LCC2"/>